<proteinExistence type="predicted"/>
<reference evidence="1 2" key="1">
    <citation type="journal article" date="2014" name="Front. Microbiol.">
        <title>Population and genomic analysis of the genus Halorubrum.</title>
        <authorList>
            <person name="Fullmer M.S."/>
            <person name="Soucy S.M."/>
            <person name="Swithers K.S."/>
            <person name="Makkay A.M."/>
            <person name="Wheeler R."/>
            <person name="Ventosa A."/>
            <person name="Gogarten J.P."/>
            <person name="Papke R.T."/>
        </authorList>
    </citation>
    <scope>NUCLEOTIDE SEQUENCE [LARGE SCALE GENOMIC DNA]</scope>
    <source>
        <strain evidence="1 2">C49</strain>
    </source>
</reference>
<dbReference type="RefSeq" id="WP_099255992.1">
    <property type="nucleotide sequence ID" value="NZ_NHOA01000113.1"/>
</dbReference>
<dbReference type="EMBL" id="NHOA01000113">
    <property type="protein sequence ID" value="PHQ38246.1"/>
    <property type="molecule type" value="Genomic_DNA"/>
</dbReference>
<gene>
    <name evidence="1" type="ORF">DJ69_12910</name>
</gene>
<dbReference type="Proteomes" id="UP000222824">
    <property type="component" value="Unassembled WGS sequence"/>
</dbReference>
<evidence type="ECO:0000313" key="1">
    <source>
        <dbReference type="EMBL" id="PHQ38246.1"/>
    </source>
</evidence>
<dbReference type="AlphaFoldDB" id="A0A2G1WGZ2"/>
<protein>
    <submittedName>
        <fullName evidence="1">Uncharacterized protein</fullName>
    </submittedName>
</protein>
<comment type="caution">
    <text evidence="1">The sequence shown here is derived from an EMBL/GenBank/DDBJ whole genome shotgun (WGS) entry which is preliminary data.</text>
</comment>
<accession>A0A2G1WGZ2</accession>
<keyword evidence="2" id="KW-1185">Reference proteome</keyword>
<dbReference type="Pfam" id="PF21811">
    <property type="entry name" value="RdfA"/>
    <property type="match status" value="1"/>
</dbReference>
<evidence type="ECO:0000313" key="2">
    <source>
        <dbReference type="Proteomes" id="UP000222824"/>
    </source>
</evidence>
<sequence>MSSQTPRHKVERVAQKYGLVGIGDELVDNWGSKPSDKSVRELAADFNVEVTDAALRGAGVVLDRDVVKSIAEQLADDANSLTASAFTDRDVDLKTVGESLVTYQSVHDYLSDIRNEEYTESVRSKSQLITDLRKLQGRAETVDAQTVSKLIAREDVDGPAPNLNIDVTALCPVCNTTTDLLDYLEHGGCPSPECSDTA</sequence>
<organism evidence="1 2">
    <name type="scientific">Halorubrum persicum</name>
    <dbReference type="NCBI Taxonomy" id="1383844"/>
    <lineage>
        <taxon>Archaea</taxon>
        <taxon>Methanobacteriati</taxon>
        <taxon>Methanobacteriota</taxon>
        <taxon>Stenosarchaea group</taxon>
        <taxon>Halobacteria</taxon>
        <taxon>Halobacteriales</taxon>
        <taxon>Haloferacaceae</taxon>
        <taxon>Halorubrum</taxon>
    </lineage>
</organism>
<dbReference type="InterPro" id="IPR048925">
    <property type="entry name" value="RdfA"/>
</dbReference>
<name>A0A2G1WGZ2_9EURY</name>
<dbReference type="OrthoDB" id="304916at2157"/>